<keyword evidence="1" id="KW-1194">Viral DNA replication</keyword>
<dbReference type="KEGG" id="vg:29059254"/>
<dbReference type="Pfam" id="PF09116">
    <property type="entry name" value="gp45-slide_C"/>
    <property type="match status" value="1"/>
</dbReference>
<proteinExistence type="inferred from homology"/>
<dbReference type="HAMAP" id="MF_04161">
    <property type="entry name" value="Sliding_clamp_T4"/>
    <property type="match status" value="1"/>
</dbReference>
<dbReference type="Gene3D" id="3.70.10.10">
    <property type="match status" value="1"/>
</dbReference>
<dbReference type="InterPro" id="IPR004190">
    <property type="entry name" value="DNA_pol_proc_fac"/>
</dbReference>
<protein>
    <recommendedName>
        <fullName evidence="1">Sliding clamp</fullName>
    </recommendedName>
    <alternativeName>
        <fullName evidence="1">DNA polymerase accessory protein Gp45</fullName>
    </alternativeName>
    <alternativeName>
        <fullName evidence="1">DNA polymerase clamp</fullName>
    </alternativeName>
</protein>
<dbReference type="InterPro" id="IPR046938">
    <property type="entry name" value="DNA_clamp_sf"/>
</dbReference>
<dbReference type="Pfam" id="PF02916">
    <property type="entry name" value="DNA_PPF"/>
    <property type="match status" value="1"/>
</dbReference>
<dbReference type="GO" id="GO:0039693">
    <property type="term" value="P:viral DNA genome replication"/>
    <property type="evidence" value="ECO:0007669"/>
    <property type="project" value="UniProtKB-UniRule"/>
</dbReference>
<dbReference type="InterPro" id="IPR046389">
    <property type="entry name" value="Sliding_clamp_T4"/>
</dbReference>
<dbReference type="GO" id="GO:0006260">
    <property type="term" value="P:DNA replication"/>
    <property type="evidence" value="ECO:0007669"/>
    <property type="project" value="UniProtKB-KW"/>
</dbReference>
<sequence>MKFSKDTLAILKNFSSINPGIVLKEGSFIMTRSMGKNIYAESTIDDVIDSDMGIYDLNGFLSVLSLVGDEPEVDHDASTSTITIKNGKTRVFYRSADETTIVQPKKRINAQSFDDSLVSFNLTAEDLQQIQRVSRAMAIDTIAITNKNNKIVINGYNQGADENLANVLYSLEVGDWEGTDDFNFLINMQSMKLLTADYKVDLTKPAVKFTAEKFFYVIALEAKSTSTF</sequence>
<dbReference type="InterPro" id="IPR015200">
    <property type="entry name" value="Sliding_clamp_C"/>
</dbReference>
<accession>A0A192YAC7</accession>
<keyword evidence="1" id="KW-1195">Viral transcription</keyword>
<comment type="similarity">
    <text evidence="1">Belongs to the Tevenvirinae sliding clamp family.</text>
</comment>
<dbReference type="GO" id="GO:0019083">
    <property type="term" value="P:viral transcription"/>
    <property type="evidence" value="ECO:0007669"/>
    <property type="project" value="UniProtKB-UniRule"/>
</dbReference>
<dbReference type="Proteomes" id="UP000203816">
    <property type="component" value="Segment"/>
</dbReference>
<dbReference type="OrthoDB" id="7567at10239"/>
<name>A0A192YAC7_9CAUD</name>
<evidence type="ECO:0000256" key="1">
    <source>
        <dbReference type="HAMAP-Rule" id="MF_04161"/>
    </source>
</evidence>
<organism evidence="4 5">
    <name type="scientific">Morganella phage vB_MmoM_MP1</name>
    <dbReference type="NCBI Taxonomy" id="1852628"/>
    <lineage>
        <taxon>Viruses</taxon>
        <taxon>Duplodnaviria</taxon>
        <taxon>Heunggongvirae</taxon>
        <taxon>Uroviricota</taxon>
        <taxon>Caudoviricetes</taxon>
        <taxon>Pantevenvirales</taxon>
        <taxon>Straboviridae</taxon>
        <taxon>Gualtarvirus</taxon>
        <taxon>Gualtarvirus mp1</taxon>
    </lineage>
</organism>
<comment type="function">
    <text evidence="1">Sliding clamp that encircles the genomic DNA and links the DNA polymerase to the template to control the processivity of DNA synthesis. Responsible for tethering the catalytic subunit of DNA polymerase to DNA during high-speed replication. Interaction with the sliding-clamp-loader opens the sliding clamp so that it can be loaded around the DNA template. During transcription, encircles the DNA and tethers host RNA polymerase (RNAP) to it.</text>
</comment>
<keyword evidence="5" id="KW-1185">Reference proteome</keyword>
<evidence type="ECO:0000259" key="2">
    <source>
        <dbReference type="Pfam" id="PF02916"/>
    </source>
</evidence>
<evidence type="ECO:0000259" key="3">
    <source>
        <dbReference type="Pfam" id="PF09116"/>
    </source>
</evidence>
<keyword evidence="1" id="KW-0235">DNA replication</keyword>
<feature type="domain" description="Sliding clamp C-terminal" evidence="3">
    <location>
        <begin position="120"/>
        <end position="222"/>
    </location>
</feature>
<dbReference type="RefSeq" id="YP_009279896.1">
    <property type="nucleotide sequence ID" value="NC_031020.1"/>
</dbReference>
<comment type="subunit">
    <text evidence="1">Homotrimer. Interacts with the viral DNA polymerase; this interaction constitutes the polymerase holoenzyme. Interacts with the sliding-clamp-loader; this interaction allows the sliding-clamp-loader to open the sliding clamp. Interacts with the viral DNA ligase. Part of the replicase complex that includes the DNA polymerase, the polymerase clamp, the clamp loader complex, the single-stranded DNA binding protein, the primase, the helicase and the helicase assembly factor. Interacts with the viral RNA polymerase (RNAP). Part of the transcription activation complex containing host RNAP, the viral RNA polymerase sigma-like factor, the late transcription coactivator, and the sliding clamp.</text>
</comment>
<dbReference type="SUPFAM" id="SSF55979">
    <property type="entry name" value="DNA clamp"/>
    <property type="match status" value="2"/>
</dbReference>
<reference evidence="4 5" key="1">
    <citation type="submission" date="2016-04" db="EMBL/GenBank/DDBJ databases">
        <title>Comparative genomics of Morganella phages MP1 and MP2 define new clades among the T4 and T7-like Viruses.</title>
        <authorList>
            <person name="Pinto G."/>
            <person name="Oliveira A."/>
            <person name="Malgorzata L."/>
            <person name="Kropinski A."/>
            <person name="Azeredo J."/>
        </authorList>
    </citation>
    <scope>NUCLEOTIDE SEQUENCE [LARGE SCALE GENOMIC DNA]</scope>
</reference>
<feature type="domain" description="DNA polymerase processivity factor" evidence="2">
    <location>
        <begin position="1"/>
        <end position="106"/>
    </location>
</feature>
<dbReference type="EMBL" id="KX078569">
    <property type="protein sequence ID" value="ANM46458.1"/>
    <property type="molecule type" value="Genomic_DNA"/>
</dbReference>
<dbReference type="GO" id="GO:0030337">
    <property type="term" value="F:DNA polymerase processivity factor activity"/>
    <property type="evidence" value="ECO:0007669"/>
    <property type="project" value="UniProtKB-UniRule"/>
</dbReference>
<gene>
    <name evidence="4" type="ORF">MP1_gp0039</name>
</gene>
<evidence type="ECO:0000313" key="4">
    <source>
        <dbReference type="EMBL" id="ANM46458.1"/>
    </source>
</evidence>
<evidence type="ECO:0000313" key="5">
    <source>
        <dbReference type="Proteomes" id="UP000203816"/>
    </source>
</evidence>
<dbReference type="GeneID" id="29059254"/>